<dbReference type="GO" id="GO:0035695">
    <property type="term" value="P:mitophagy by internal vacuole formation"/>
    <property type="evidence" value="ECO:0007669"/>
    <property type="project" value="TreeGrafter"/>
</dbReference>
<keyword evidence="7" id="KW-1000">Mitochondrion outer membrane</keyword>
<proteinExistence type="inferred from homology"/>
<evidence type="ECO:0000259" key="14">
    <source>
        <dbReference type="Pfam" id="PF16026"/>
    </source>
</evidence>
<dbReference type="GO" id="GO:0035694">
    <property type="term" value="P:mitochondrial protein catabolic process"/>
    <property type="evidence" value="ECO:0007669"/>
    <property type="project" value="InterPro"/>
</dbReference>
<dbReference type="EMBL" id="VSWD01000006">
    <property type="protein sequence ID" value="KAK3100067.1"/>
    <property type="molecule type" value="Genomic_DNA"/>
</dbReference>
<evidence type="ECO:0000256" key="6">
    <source>
        <dbReference type="ARBA" id="ARBA00022490"/>
    </source>
</evidence>
<gene>
    <name evidence="15" type="ORF">FSP39_014227</name>
</gene>
<feature type="coiled-coil region" evidence="13">
    <location>
        <begin position="41"/>
        <end position="103"/>
    </location>
</feature>
<dbReference type="PANTHER" id="PTHR21771">
    <property type="entry name" value="MITOCHONDRIA-EATING PROTEIN-RELATED"/>
    <property type="match status" value="1"/>
</dbReference>
<dbReference type="PANTHER" id="PTHR21771:SF0">
    <property type="entry name" value="MITOCHONDRIA-EATING PROTEIN"/>
    <property type="match status" value="1"/>
</dbReference>
<dbReference type="Proteomes" id="UP001186944">
    <property type="component" value="Unassembled WGS sequence"/>
</dbReference>
<keyword evidence="9" id="KW-0446">Lipid-binding</keyword>
<evidence type="ECO:0000256" key="7">
    <source>
        <dbReference type="ARBA" id="ARBA00022787"/>
    </source>
</evidence>
<accession>A0AA88Y8X1</accession>
<evidence type="ECO:0000256" key="3">
    <source>
        <dbReference type="ARBA" id="ARBA00004496"/>
    </source>
</evidence>
<keyword evidence="11" id="KW-0472">Membrane</keyword>
<keyword evidence="8 13" id="KW-0175">Coiled coil</keyword>
<keyword evidence="10" id="KW-0496">Mitochondrion</keyword>
<evidence type="ECO:0000256" key="1">
    <source>
        <dbReference type="ARBA" id="ARBA00004294"/>
    </source>
</evidence>
<dbReference type="GO" id="GO:0008289">
    <property type="term" value="F:lipid binding"/>
    <property type="evidence" value="ECO:0007669"/>
    <property type="project" value="UniProtKB-KW"/>
</dbReference>
<comment type="caution">
    <text evidence="15">The sequence shown here is derived from an EMBL/GenBank/DDBJ whole genome shotgun (WGS) entry which is preliminary data.</text>
</comment>
<comment type="subcellular location">
    <subcellularLocation>
        <location evidence="3">Cytoplasm</location>
    </subcellularLocation>
    <subcellularLocation>
        <location evidence="2">Mitochondrion matrix</location>
    </subcellularLocation>
    <subcellularLocation>
        <location evidence="1">Mitochondrion outer membrane</location>
    </subcellularLocation>
</comment>
<keyword evidence="6" id="KW-0963">Cytoplasm</keyword>
<evidence type="ECO:0000256" key="10">
    <source>
        <dbReference type="ARBA" id="ARBA00023128"/>
    </source>
</evidence>
<sequence>MKLECITHVSGPVDYSNCPTEDSDDASSVPIGNMIDPEVDYLHVTIERDNLKQENDSLKQENDFLKQSIQAQEQKLKSVSEQLDRQIRNNQKLSEEKENALTRLSEVAGSKLKYNNPGITDLSDDNRPNKLSEKFSELYDNEWTEAFEALEGDKMEEEEVIRRLLGILQFVYEECSIRTTEQRKQMFGLVQRVGIPITTGDKKASEATVSKVNIHVSKKISDLQKDTASDIIPKIKQELQTSMVPELLPVVSKCDSYFKKCVTLCWMMRVQEPPVVLSFDCEKGKTVNADLYRHYTRTGTKIDFMVWPAMILYEGGPLLSKGVFQPLLEV</sequence>
<dbReference type="InterPro" id="IPR026169">
    <property type="entry name" value="MIEAP"/>
</dbReference>
<evidence type="ECO:0000256" key="5">
    <source>
        <dbReference type="ARBA" id="ARBA00019863"/>
    </source>
</evidence>
<evidence type="ECO:0000256" key="12">
    <source>
        <dbReference type="ARBA" id="ARBA00032687"/>
    </source>
</evidence>
<evidence type="ECO:0000256" key="2">
    <source>
        <dbReference type="ARBA" id="ARBA00004305"/>
    </source>
</evidence>
<evidence type="ECO:0000313" key="16">
    <source>
        <dbReference type="Proteomes" id="UP001186944"/>
    </source>
</evidence>
<evidence type="ECO:0000256" key="9">
    <source>
        <dbReference type="ARBA" id="ARBA00023121"/>
    </source>
</evidence>
<dbReference type="AlphaFoldDB" id="A0AA88Y8X1"/>
<feature type="domain" description="Mitochondria-eating protein C-terminal" evidence="14">
    <location>
        <begin position="127"/>
        <end position="324"/>
    </location>
</feature>
<organism evidence="15 16">
    <name type="scientific">Pinctada imbricata</name>
    <name type="common">Atlantic pearl-oyster</name>
    <name type="synonym">Pinctada martensii</name>
    <dbReference type="NCBI Taxonomy" id="66713"/>
    <lineage>
        <taxon>Eukaryota</taxon>
        <taxon>Metazoa</taxon>
        <taxon>Spiralia</taxon>
        <taxon>Lophotrochozoa</taxon>
        <taxon>Mollusca</taxon>
        <taxon>Bivalvia</taxon>
        <taxon>Autobranchia</taxon>
        <taxon>Pteriomorphia</taxon>
        <taxon>Pterioida</taxon>
        <taxon>Pterioidea</taxon>
        <taxon>Pteriidae</taxon>
        <taxon>Pinctada</taxon>
    </lineage>
</organism>
<name>A0AA88Y8X1_PINIB</name>
<protein>
    <recommendedName>
        <fullName evidence="5">Mitochondria-eating protein</fullName>
    </recommendedName>
    <alternativeName>
        <fullName evidence="12">Spermatogenesis-associated protein 18</fullName>
    </alternativeName>
</protein>
<evidence type="ECO:0000256" key="11">
    <source>
        <dbReference type="ARBA" id="ARBA00023136"/>
    </source>
</evidence>
<evidence type="ECO:0000256" key="13">
    <source>
        <dbReference type="SAM" id="Coils"/>
    </source>
</evidence>
<evidence type="ECO:0000256" key="8">
    <source>
        <dbReference type="ARBA" id="ARBA00023054"/>
    </source>
</evidence>
<reference evidence="15" key="1">
    <citation type="submission" date="2019-08" db="EMBL/GenBank/DDBJ databases">
        <title>The improved chromosome-level genome for the pearl oyster Pinctada fucata martensii using PacBio sequencing and Hi-C.</title>
        <authorList>
            <person name="Zheng Z."/>
        </authorList>
    </citation>
    <scope>NUCLEOTIDE SEQUENCE</scope>
    <source>
        <strain evidence="15">ZZ-2019</strain>
        <tissue evidence="15">Adductor muscle</tissue>
    </source>
</reference>
<keyword evidence="16" id="KW-1185">Reference proteome</keyword>
<evidence type="ECO:0000256" key="4">
    <source>
        <dbReference type="ARBA" id="ARBA00008233"/>
    </source>
</evidence>
<evidence type="ECO:0000313" key="15">
    <source>
        <dbReference type="EMBL" id="KAK3100067.1"/>
    </source>
</evidence>
<comment type="similarity">
    <text evidence="4">Belongs to the MIEAP family.</text>
</comment>
<dbReference type="InterPro" id="IPR031981">
    <property type="entry name" value="MIEAP_C"/>
</dbReference>
<dbReference type="Pfam" id="PF16026">
    <property type="entry name" value="MIEAP"/>
    <property type="match status" value="1"/>
</dbReference>
<dbReference type="GO" id="GO:0005741">
    <property type="term" value="C:mitochondrial outer membrane"/>
    <property type="evidence" value="ECO:0007669"/>
    <property type="project" value="UniProtKB-SubCell"/>
</dbReference>
<dbReference type="GO" id="GO:0005759">
    <property type="term" value="C:mitochondrial matrix"/>
    <property type="evidence" value="ECO:0007669"/>
    <property type="project" value="UniProtKB-SubCell"/>
</dbReference>